<accession>A0A2U2BQ01</accession>
<name>A0A2U2BQ01_ALCFA</name>
<gene>
    <name evidence="1" type="ORF">DF183_05030</name>
</gene>
<comment type="caution">
    <text evidence="1">The sequence shown here is derived from an EMBL/GenBank/DDBJ whole genome shotgun (WGS) entry which is preliminary data.</text>
</comment>
<reference evidence="1 2" key="2">
    <citation type="submission" date="2018-05" db="EMBL/GenBank/DDBJ databases">
        <authorList>
            <person name="Lanie J.A."/>
            <person name="Ng W.-L."/>
            <person name="Kazmierczak K.M."/>
            <person name="Andrzejewski T.M."/>
            <person name="Davidsen T.M."/>
            <person name="Wayne K.J."/>
            <person name="Tettelin H."/>
            <person name="Glass J.I."/>
            <person name="Rusch D."/>
            <person name="Podicherti R."/>
            <person name="Tsui H.-C.T."/>
            <person name="Winkler M.E."/>
        </authorList>
    </citation>
    <scope>NUCLEOTIDE SEQUENCE [LARGE SCALE GENOMIC DNA]</scope>
    <source>
        <strain evidence="1 2">YBY</strain>
    </source>
</reference>
<dbReference type="EMBL" id="QEXO01000001">
    <property type="protein sequence ID" value="PWE16090.1"/>
    <property type="molecule type" value="Genomic_DNA"/>
</dbReference>
<evidence type="ECO:0000313" key="1">
    <source>
        <dbReference type="EMBL" id="PWE16090.1"/>
    </source>
</evidence>
<protein>
    <recommendedName>
        <fullName evidence="3">FRG domain-containing protein</fullName>
    </recommendedName>
</protein>
<organism evidence="1 2">
    <name type="scientific">Alcaligenes faecalis</name>
    <dbReference type="NCBI Taxonomy" id="511"/>
    <lineage>
        <taxon>Bacteria</taxon>
        <taxon>Pseudomonadati</taxon>
        <taxon>Pseudomonadota</taxon>
        <taxon>Betaproteobacteria</taxon>
        <taxon>Burkholderiales</taxon>
        <taxon>Alcaligenaceae</taxon>
        <taxon>Alcaligenes</taxon>
    </lineage>
</organism>
<evidence type="ECO:0000313" key="2">
    <source>
        <dbReference type="Proteomes" id="UP000245216"/>
    </source>
</evidence>
<sequence>MEVRGVPRAVAVAAAESGYVVWPISNGWGGAPRPMVMDCHYGFKGSGLFDLDEFALFLNGEKTPAKSPIGTSTYKNVRDIKDLREIANLPLHRHSIERGYTCFRGQPRDYWTSRAVPNPRISDDQRKERIITPSYWRSFLELPLSSRDMGPPQSIFKTILADSLIYHGIPDWQTLSQRNHERYGTHYFISDLEDFPDPESQEYYKRWIRHKVQPGGEYPLIEQHYGKPTIGLDVTFDLGVAAFFASHYWSRSADSTKATYLPIEEGRHEGVVYLLRFRDPTVKRTDYLVTSLGVFEHLPVVRPLRQQCGLPAFHAHEIAAAARDLEAVILLDAGFDTSGLPEPEYLFPIEDDPFYLALIEQRKRFEDWWSWVVDYEF</sequence>
<dbReference type="Proteomes" id="UP000245216">
    <property type="component" value="Unassembled WGS sequence"/>
</dbReference>
<proteinExistence type="predicted"/>
<evidence type="ECO:0008006" key="3">
    <source>
        <dbReference type="Google" id="ProtNLM"/>
    </source>
</evidence>
<dbReference type="AlphaFoldDB" id="A0A2U2BQ01"/>
<reference evidence="1 2" key="1">
    <citation type="submission" date="2018-05" db="EMBL/GenBank/DDBJ databases">
        <title>Genome Sequence of an Efficient Indole-Degrading Bacterium, Alcaligenes sp.YBY.</title>
        <authorList>
            <person name="Yang B."/>
        </authorList>
    </citation>
    <scope>NUCLEOTIDE SEQUENCE [LARGE SCALE GENOMIC DNA]</scope>
    <source>
        <strain evidence="1 2">YBY</strain>
    </source>
</reference>